<feature type="region of interest" description="Disordered" evidence="12">
    <location>
        <begin position="1384"/>
        <end position="1494"/>
    </location>
</feature>
<keyword evidence="6" id="KW-0863">Zinc-finger</keyword>
<evidence type="ECO:0000256" key="5">
    <source>
        <dbReference type="ARBA" id="ARBA00022723"/>
    </source>
</evidence>
<dbReference type="GO" id="GO:0010484">
    <property type="term" value="F:histone H3 acetyltransferase activity"/>
    <property type="evidence" value="ECO:0007669"/>
    <property type="project" value="TreeGrafter"/>
</dbReference>
<name>A0A0M3JSN4_ANISI</name>
<comment type="subcellular location">
    <subcellularLocation>
        <location evidence="1">Nucleus</location>
    </subcellularLocation>
</comment>
<feature type="compositionally biased region" description="Low complexity" evidence="12">
    <location>
        <begin position="1384"/>
        <end position="1394"/>
    </location>
</feature>
<feature type="region of interest" description="Disordered" evidence="12">
    <location>
        <begin position="160"/>
        <end position="247"/>
    </location>
</feature>
<protein>
    <recommendedName>
        <fullName evidence="3">histone acetyltransferase</fullName>
        <ecNumber evidence="3">2.3.1.48</ecNumber>
    </recommendedName>
</protein>
<dbReference type="InterPro" id="IPR002717">
    <property type="entry name" value="HAT_MYST-type"/>
</dbReference>
<dbReference type="InterPro" id="IPR016181">
    <property type="entry name" value="Acyl_CoA_acyltransferase"/>
</dbReference>
<dbReference type="GO" id="GO:0070776">
    <property type="term" value="C:MOZ/MORF histone acetyltransferase complex"/>
    <property type="evidence" value="ECO:0007669"/>
    <property type="project" value="TreeGrafter"/>
</dbReference>
<feature type="active site" description="Proton donor/acceptor" evidence="11">
    <location>
        <position position="1036"/>
    </location>
</feature>
<dbReference type="GO" id="GO:0040029">
    <property type="term" value="P:epigenetic regulation of gene expression"/>
    <property type="evidence" value="ECO:0007669"/>
    <property type="project" value="UniProtKB-ARBA"/>
</dbReference>
<dbReference type="Pfam" id="PF17772">
    <property type="entry name" value="zf-MYST"/>
    <property type="match status" value="1"/>
</dbReference>
<feature type="region of interest" description="Disordered" evidence="12">
    <location>
        <begin position="441"/>
        <end position="671"/>
    </location>
</feature>
<dbReference type="Gene3D" id="1.10.10.10">
    <property type="entry name" value="Winged helix-like DNA-binding domain superfamily/Winged helix DNA-binding domain"/>
    <property type="match status" value="1"/>
</dbReference>
<dbReference type="InterPro" id="IPR036388">
    <property type="entry name" value="WH-like_DNA-bd_sf"/>
</dbReference>
<evidence type="ECO:0000256" key="6">
    <source>
        <dbReference type="ARBA" id="ARBA00022771"/>
    </source>
</evidence>
<dbReference type="EMBL" id="UYRR01031004">
    <property type="protein sequence ID" value="VDK43172.1"/>
    <property type="molecule type" value="Genomic_DNA"/>
</dbReference>
<dbReference type="GO" id="GO:0008270">
    <property type="term" value="F:zinc ion binding"/>
    <property type="evidence" value="ECO:0007669"/>
    <property type="project" value="UniProtKB-KW"/>
</dbReference>
<dbReference type="PANTHER" id="PTHR10615:SF217">
    <property type="entry name" value="HISTONE ACETYLTRANSFERASE"/>
    <property type="match status" value="1"/>
</dbReference>
<feature type="region of interest" description="Disordered" evidence="12">
    <location>
        <begin position="1157"/>
        <end position="1185"/>
    </location>
</feature>
<feature type="region of interest" description="Disordered" evidence="12">
    <location>
        <begin position="1600"/>
        <end position="1642"/>
    </location>
</feature>
<sequence length="1754" mass="191217">MALKESHEKLKYHSSKLSSSSSSADTLSNTNNNLTHRRIRVESEESSHDGDGDDGLSTQRMTINHDETSSQHLDGSRGSELRQLQDSLTRFFTPSNRRRSRVAQSSFSLDQLDDRSNSVDNVDNDAFKNEESDDEKESREATASAVTIVNTVLNGVVVGGSGVREKSKSTKKREWQQHQQHRNMTNTNSVSDGKRLTKRDHLRPLTVAVDDQTSIKIDAGVPSSGSASGSRTTQSSWKSHHSSLTVSPHRRNDVLYDALSPYFSASSEKRRTFSKGEYAQLSGVRRRGRSGDSSSAQEQISPTSQWSIERARVSPDRHSSFESISAVVTSSAAATELMIAAAQQRNGGVDHEQVLVDDEFSTPTTTEQRSSSINGTVKSSTRHRKSAALVVSECDGAASAVSSSTARYRRSSIDLIIDESIKTDIKSSNHKLFITTSGGACASASNKQQRKSLSSSNDRTRSSSATGAAVVANAAKRLRSSGSSSSATAAAAKSSRRISNSNQNQDGNRESNNRTSSTPSPPKFCSSTPSSSHKDVNVNISSTSIDSNSASLTPSSAKRIRTPKLPHTPPISASHLKPDLMMDHHHHHHYSCADDDSGVRHSSSTATASKSTGATTKRSSASSALSISPNNNKSRLSTRKRSNEAANCLIRKAKAKSRSVGIMPSTPKRANPQQIIKNSSRNTMKSVRQTSVTSGAARRGLRFAAVQNDSGLENMKRGGCLAAVESSSVARRLSSSSSMSISPNKQQQRSGNNIRHKAGASAELLCYTPEKPIVASASDTELFERACSMARRKVEDVATTTNGDVSLLERSSCSSSANRSHKADESVIGSSNNVNWQTVAEEGTAGSCGDGAKLDNASSSRHPRLECIMIGGYRIDTWYSAPYPEEYSRLTTLHICEFCMQYMKTETAFRRHLLKCSLRHPPGNEIYRKENISVFEVDGSVSLMYCQNICLLAKLFLDHKTLYYDVEPFLFYILTRNDENGFHFVGYFSKEKYSAQKYNLSCIMTLPCYQMQGFGRFLIDFSFLLSRREGMMGTPERPLSDLGRISYFNYWLSAILEHLHDSLDANHPKKITIKSNLHFCIARSTGISIFDIIETIEPLGMIEKEDAHGFLLEAFDSRIPCLRLSLLTARSQSSACSDVAVVVASWEPREYTPYSPMKEGRSPVATAVNRRASLSPKRSPVDTRSLHHVTAAVADKKVTGGTYRKYSKAGSGRAVGARKRLMFESNNASRSCGGSRLANSVKRQVDKKNISSANDSEDDDDDNDNDSNLQHQQQQSPSSVAKNSCKEQSRLRRRSNPDTSDDNDSSDDEEHHDGGHERFRGSKRLGSRQRSKDGTSIGKTGGRTRRSDAHASNKNDNKKNKISSAIASHKFTDNNGIVAKSSTTTALLSQQQQQQRRRLRRKRHYSMNKTKKLRSQSRRRRSSYRDSTSTSSLTSSSSSPASSSLSNNDSDEDDENDRSFADASVVGCNKVKLPTKRSPQKRRKRRRVAKTVAAPTTAIKAASAIDLRRRVSSSRESSVDTVETVAMLDGDAAVIEDLGYDQSQNISSAFDGSIIHSNLNAESSIPSKMQEEERTQPQPSSCATVDGAVDVGTAEIERWTSSTTSVKSASKGMVAATGSSSSSSSSSTSSSSSSSSSPRSISSGIATSTSVQCFNAPSVAAVGAATAQSSFNENNICGTEPKGFEHTFMNDGRQVTKNEVITSEQAKTKESFDDVDGEDRRSLSSCSRTLSILEAILEGSIDQVRQLPEISEFV</sequence>
<dbReference type="PROSITE" id="PS51726">
    <property type="entry name" value="MYST_HAT"/>
    <property type="match status" value="1"/>
</dbReference>
<evidence type="ECO:0000256" key="7">
    <source>
        <dbReference type="ARBA" id="ARBA00022833"/>
    </source>
</evidence>
<feature type="compositionally biased region" description="Polar residues" evidence="12">
    <location>
        <begin position="361"/>
        <end position="379"/>
    </location>
</feature>
<feature type="compositionally biased region" description="Acidic residues" evidence="12">
    <location>
        <begin position="1255"/>
        <end position="1265"/>
    </location>
</feature>
<dbReference type="GO" id="GO:0003682">
    <property type="term" value="F:chromatin binding"/>
    <property type="evidence" value="ECO:0007669"/>
    <property type="project" value="TreeGrafter"/>
</dbReference>
<evidence type="ECO:0000256" key="8">
    <source>
        <dbReference type="ARBA" id="ARBA00022853"/>
    </source>
</evidence>
<accession>A0A0M3JSN4</accession>
<keyword evidence="4" id="KW-0808">Transferase</keyword>
<evidence type="ECO:0000256" key="3">
    <source>
        <dbReference type="ARBA" id="ARBA00013184"/>
    </source>
</evidence>
<comment type="similarity">
    <text evidence="2">Belongs to the MYST (SAS/MOZ) family.</text>
</comment>
<dbReference type="InterPro" id="IPR050603">
    <property type="entry name" value="MYST_HAT"/>
</dbReference>
<proteinExistence type="inferred from homology"/>
<feature type="compositionally biased region" description="Basic and acidic residues" evidence="12">
    <location>
        <begin position="163"/>
        <end position="176"/>
    </location>
</feature>
<evidence type="ECO:0000256" key="2">
    <source>
        <dbReference type="ARBA" id="ARBA00010107"/>
    </source>
</evidence>
<dbReference type="Gene3D" id="3.30.60.60">
    <property type="entry name" value="N-acetyl transferase-like"/>
    <property type="match status" value="1"/>
</dbReference>
<evidence type="ECO:0000313" key="15">
    <source>
        <dbReference type="Proteomes" id="UP000267096"/>
    </source>
</evidence>
<dbReference type="WBParaSite" id="ASIM_0001099801-mRNA-1">
    <property type="protein sequence ID" value="ASIM_0001099801-mRNA-1"/>
    <property type="gene ID" value="ASIM_0001099801"/>
</dbReference>
<feature type="compositionally biased region" description="Low complexity" evidence="12">
    <location>
        <begin position="537"/>
        <end position="551"/>
    </location>
</feature>
<feature type="compositionally biased region" description="Basic and acidic residues" evidence="12">
    <location>
        <begin position="1"/>
        <end position="11"/>
    </location>
</feature>
<dbReference type="GO" id="GO:0005634">
    <property type="term" value="C:nucleus"/>
    <property type="evidence" value="ECO:0007669"/>
    <property type="project" value="UniProtKB-SubCell"/>
</dbReference>
<organism evidence="16">
    <name type="scientific">Anisakis simplex</name>
    <name type="common">Herring worm</name>
    <dbReference type="NCBI Taxonomy" id="6269"/>
    <lineage>
        <taxon>Eukaryota</taxon>
        <taxon>Metazoa</taxon>
        <taxon>Ecdysozoa</taxon>
        <taxon>Nematoda</taxon>
        <taxon>Chromadorea</taxon>
        <taxon>Rhabditida</taxon>
        <taxon>Spirurina</taxon>
        <taxon>Ascaridomorpha</taxon>
        <taxon>Ascaridoidea</taxon>
        <taxon>Anisakidae</taxon>
        <taxon>Anisakis</taxon>
        <taxon>Anisakis simplex complex</taxon>
    </lineage>
</organism>
<keyword evidence="15" id="KW-1185">Reference proteome</keyword>
<dbReference type="GO" id="GO:0003712">
    <property type="term" value="F:transcription coregulator activity"/>
    <property type="evidence" value="ECO:0007669"/>
    <property type="project" value="TreeGrafter"/>
</dbReference>
<dbReference type="SUPFAM" id="SSF55729">
    <property type="entry name" value="Acyl-CoA N-acyltransferases (Nat)"/>
    <property type="match status" value="1"/>
</dbReference>
<keyword evidence="10" id="KW-0539">Nucleus</keyword>
<feature type="compositionally biased region" description="Low complexity" evidence="12">
    <location>
        <begin position="452"/>
        <end position="505"/>
    </location>
</feature>
<evidence type="ECO:0000256" key="4">
    <source>
        <dbReference type="ARBA" id="ARBA00022679"/>
    </source>
</evidence>
<feature type="compositionally biased region" description="Low complexity" evidence="12">
    <location>
        <begin position="1425"/>
        <end position="1448"/>
    </location>
</feature>
<feature type="compositionally biased region" description="Low complexity" evidence="12">
    <location>
        <begin position="223"/>
        <end position="236"/>
    </location>
</feature>
<feature type="region of interest" description="Disordered" evidence="12">
    <location>
        <begin position="1"/>
        <end position="59"/>
    </location>
</feature>
<feature type="region of interest" description="Disordered" evidence="12">
    <location>
        <begin position="1227"/>
        <end position="1361"/>
    </location>
</feature>
<feature type="compositionally biased region" description="Low complexity" evidence="12">
    <location>
        <begin position="733"/>
        <end position="742"/>
    </location>
</feature>
<feature type="compositionally biased region" description="Polar residues" evidence="12">
    <location>
        <begin position="296"/>
        <end position="307"/>
    </location>
</feature>
<evidence type="ECO:0000259" key="13">
    <source>
        <dbReference type="PROSITE" id="PS51726"/>
    </source>
</evidence>
<dbReference type="GO" id="GO:0006357">
    <property type="term" value="P:regulation of transcription by RNA polymerase II"/>
    <property type="evidence" value="ECO:0007669"/>
    <property type="project" value="TreeGrafter"/>
</dbReference>
<keyword evidence="7" id="KW-0862">Zinc</keyword>
<dbReference type="PANTHER" id="PTHR10615">
    <property type="entry name" value="HISTONE ACETYLTRANSFERASE"/>
    <property type="match status" value="1"/>
</dbReference>
<dbReference type="InterPro" id="IPR040706">
    <property type="entry name" value="Zf-MYST"/>
</dbReference>
<dbReference type="FunFam" id="3.40.630.30:FF:000001">
    <property type="entry name" value="Histone acetyltransferase"/>
    <property type="match status" value="1"/>
</dbReference>
<keyword evidence="9" id="KW-0007">Acetylation</keyword>
<feature type="region of interest" description="Disordered" evidence="12">
    <location>
        <begin position="95"/>
        <end position="142"/>
    </location>
</feature>
<gene>
    <name evidence="14" type="ORF">ASIM_LOCUS10556</name>
</gene>
<feature type="compositionally biased region" description="Polar residues" evidence="12">
    <location>
        <begin position="182"/>
        <end position="191"/>
    </location>
</feature>
<feature type="compositionally biased region" description="Polar residues" evidence="12">
    <location>
        <begin position="24"/>
        <end position="34"/>
    </location>
</feature>
<dbReference type="FunFam" id="3.30.60.60:FF:000001">
    <property type="entry name" value="Histone acetyltransferase"/>
    <property type="match status" value="1"/>
</dbReference>
<feature type="compositionally biased region" description="Polar residues" evidence="12">
    <location>
        <begin position="1227"/>
        <end position="1242"/>
    </location>
</feature>
<feature type="compositionally biased region" description="Low complexity" evidence="12">
    <location>
        <begin position="1266"/>
        <end position="1279"/>
    </location>
</feature>
<evidence type="ECO:0000313" key="14">
    <source>
        <dbReference type="EMBL" id="VDK43172.1"/>
    </source>
</evidence>
<feature type="region of interest" description="Disordered" evidence="12">
    <location>
        <begin position="1566"/>
        <end position="1586"/>
    </location>
</feature>
<evidence type="ECO:0000256" key="9">
    <source>
        <dbReference type="ARBA" id="ARBA00022990"/>
    </source>
</evidence>
<dbReference type="Proteomes" id="UP000267096">
    <property type="component" value="Unassembled WGS sequence"/>
</dbReference>
<feature type="compositionally biased region" description="Basic and acidic residues" evidence="12">
    <location>
        <begin position="1345"/>
        <end position="1359"/>
    </location>
</feature>
<evidence type="ECO:0000313" key="16">
    <source>
        <dbReference type="WBParaSite" id="ASIM_0001099801-mRNA-1"/>
    </source>
</evidence>
<evidence type="ECO:0000256" key="1">
    <source>
        <dbReference type="ARBA" id="ARBA00004123"/>
    </source>
</evidence>
<feature type="region of interest" description="Disordered" evidence="12">
    <location>
        <begin position="360"/>
        <end position="382"/>
    </location>
</feature>
<feature type="compositionally biased region" description="Basic residues" evidence="12">
    <location>
        <begin position="1473"/>
        <end position="1489"/>
    </location>
</feature>
<feature type="compositionally biased region" description="Basic residues" evidence="12">
    <location>
        <begin position="1395"/>
        <end position="1422"/>
    </location>
</feature>
<dbReference type="Gene3D" id="3.40.630.30">
    <property type="match status" value="1"/>
</dbReference>
<keyword evidence="5" id="KW-0479">Metal-binding</keyword>
<evidence type="ECO:0000256" key="11">
    <source>
        <dbReference type="PIRSR" id="PIRSR602717-51"/>
    </source>
</evidence>
<evidence type="ECO:0000256" key="12">
    <source>
        <dbReference type="SAM" id="MobiDB-lite"/>
    </source>
</evidence>
<dbReference type="OrthoDB" id="787137at2759"/>
<dbReference type="EC" id="2.3.1.48" evidence="3"/>
<feature type="compositionally biased region" description="Acidic residues" evidence="12">
    <location>
        <begin position="1299"/>
        <end position="1308"/>
    </location>
</feature>
<feature type="compositionally biased region" description="Low complexity" evidence="12">
    <location>
        <begin position="602"/>
        <end position="628"/>
    </location>
</feature>
<feature type="compositionally biased region" description="Polar residues" evidence="12">
    <location>
        <begin position="743"/>
        <end position="753"/>
    </location>
</feature>
<dbReference type="Pfam" id="PF01853">
    <property type="entry name" value="MOZ_SAS"/>
    <property type="match status" value="1"/>
</dbReference>
<evidence type="ECO:0000256" key="10">
    <source>
        <dbReference type="ARBA" id="ARBA00023242"/>
    </source>
</evidence>
<keyword evidence="8" id="KW-0156">Chromatin regulator</keyword>
<feature type="compositionally biased region" description="Basic and acidic residues" evidence="12">
    <location>
        <begin position="40"/>
        <end position="50"/>
    </location>
</feature>
<reference evidence="14 15" key="2">
    <citation type="submission" date="2018-11" db="EMBL/GenBank/DDBJ databases">
        <authorList>
            <consortium name="Pathogen Informatics"/>
        </authorList>
    </citation>
    <scope>NUCLEOTIDE SEQUENCE [LARGE SCALE GENOMIC DNA]</scope>
</reference>
<feature type="compositionally biased region" description="Basic and acidic residues" evidence="12">
    <location>
        <begin position="125"/>
        <end position="140"/>
    </location>
</feature>
<feature type="compositionally biased region" description="Low complexity" evidence="12">
    <location>
        <begin position="1619"/>
        <end position="1642"/>
    </location>
</feature>
<feature type="compositionally biased region" description="Basic and acidic residues" evidence="12">
    <location>
        <begin position="1309"/>
        <end position="1320"/>
    </location>
</feature>
<reference evidence="16" key="1">
    <citation type="submission" date="2016-04" db="UniProtKB">
        <authorList>
            <consortium name="WormBaseParasite"/>
        </authorList>
    </citation>
    <scope>IDENTIFICATION</scope>
</reference>
<feature type="region of interest" description="Disordered" evidence="12">
    <location>
        <begin position="282"/>
        <end position="315"/>
    </location>
</feature>
<feature type="domain" description="MYST-type HAT" evidence="13">
    <location>
        <begin position="860"/>
        <end position="1148"/>
    </location>
</feature>
<feature type="region of interest" description="Disordered" evidence="12">
    <location>
        <begin position="733"/>
        <end position="755"/>
    </location>
</feature>